<feature type="domain" description="Response regulatory" evidence="3">
    <location>
        <begin position="4"/>
        <end position="118"/>
    </location>
</feature>
<comment type="caution">
    <text evidence="4">The sequence shown here is derived from an EMBL/GenBank/DDBJ whole genome shotgun (WGS) entry which is preliminary data.</text>
</comment>
<keyword evidence="2" id="KW-0597">Phosphoprotein</keyword>
<dbReference type="PANTHER" id="PTHR45526:SF1">
    <property type="entry name" value="TRANSCRIPTIONAL REGULATORY PROTEIN DCUR-RELATED"/>
    <property type="match status" value="1"/>
</dbReference>
<keyword evidence="5" id="KW-1185">Reference proteome</keyword>
<evidence type="ECO:0000313" key="5">
    <source>
        <dbReference type="Proteomes" id="UP001597178"/>
    </source>
</evidence>
<sequence length="205" mass="23298">MSMTLLIVDDNEDIRFTLAEICAYANWNTIEASTGEQAVKLYKALHPDLVLLDYHMPHWDGLKTTKEMREINQKIPIIILTVDERQAIADAFLQAGASDFALKPIKAPDLISRIRVNLKIARLTAADDDQVFVEKGINTSTLTSVKQTLIQQDVPISIDEIRKELPIAYQTIHRYLSYLETKGEVEVISQYGKQGRPKNTYRLLL</sequence>
<proteinExistence type="predicted"/>
<keyword evidence="1" id="KW-0902">Two-component regulatory system</keyword>
<dbReference type="CDD" id="cd00156">
    <property type="entry name" value="REC"/>
    <property type="match status" value="1"/>
</dbReference>
<accession>A0ABW3ZRE5</accession>
<evidence type="ECO:0000313" key="4">
    <source>
        <dbReference type="EMBL" id="MFD1360753.1"/>
    </source>
</evidence>
<name>A0ABW3ZRE5_9BACI</name>
<protein>
    <submittedName>
        <fullName evidence="4">Response regulator</fullName>
    </submittedName>
</protein>
<organism evidence="4 5">
    <name type="scientific">Lentibacillus salinarum</name>
    <dbReference type="NCBI Taxonomy" id="446820"/>
    <lineage>
        <taxon>Bacteria</taxon>
        <taxon>Bacillati</taxon>
        <taxon>Bacillota</taxon>
        <taxon>Bacilli</taxon>
        <taxon>Bacillales</taxon>
        <taxon>Bacillaceae</taxon>
        <taxon>Lentibacillus</taxon>
    </lineage>
</organism>
<dbReference type="InterPro" id="IPR036388">
    <property type="entry name" value="WH-like_DNA-bd_sf"/>
</dbReference>
<dbReference type="SUPFAM" id="SSF52172">
    <property type="entry name" value="CheY-like"/>
    <property type="match status" value="1"/>
</dbReference>
<dbReference type="Gene3D" id="3.40.50.2300">
    <property type="match status" value="1"/>
</dbReference>
<dbReference type="InterPro" id="IPR036390">
    <property type="entry name" value="WH_DNA-bd_sf"/>
</dbReference>
<dbReference type="RefSeq" id="WP_382397646.1">
    <property type="nucleotide sequence ID" value="NZ_JBHTNH010000003.1"/>
</dbReference>
<dbReference type="PANTHER" id="PTHR45526">
    <property type="entry name" value="TRANSCRIPTIONAL REGULATORY PROTEIN DPIA"/>
    <property type="match status" value="1"/>
</dbReference>
<gene>
    <name evidence="4" type="ORF">ACFQ4A_03550</name>
</gene>
<dbReference type="Proteomes" id="UP001597178">
    <property type="component" value="Unassembled WGS sequence"/>
</dbReference>
<dbReference type="SUPFAM" id="SSF46785">
    <property type="entry name" value="Winged helix' DNA-binding domain"/>
    <property type="match status" value="1"/>
</dbReference>
<dbReference type="InterPro" id="IPR001789">
    <property type="entry name" value="Sig_transdc_resp-reg_receiver"/>
</dbReference>
<dbReference type="InterPro" id="IPR011006">
    <property type="entry name" value="CheY-like_superfamily"/>
</dbReference>
<evidence type="ECO:0000259" key="3">
    <source>
        <dbReference type="PROSITE" id="PS50110"/>
    </source>
</evidence>
<evidence type="ECO:0000256" key="2">
    <source>
        <dbReference type="PROSITE-ProRule" id="PRU00169"/>
    </source>
</evidence>
<dbReference type="Pfam" id="PF00072">
    <property type="entry name" value="Response_reg"/>
    <property type="match status" value="1"/>
</dbReference>
<feature type="modified residue" description="4-aspartylphosphate" evidence="2">
    <location>
        <position position="53"/>
    </location>
</feature>
<dbReference type="InterPro" id="IPR051271">
    <property type="entry name" value="2C-system_Tx_regulators"/>
</dbReference>
<dbReference type="Gene3D" id="1.10.10.10">
    <property type="entry name" value="Winged helix-like DNA-binding domain superfamily/Winged helix DNA-binding domain"/>
    <property type="match status" value="1"/>
</dbReference>
<dbReference type="EMBL" id="JBHTNH010000003">
    <property type="protein sequence ID" value="MFD1360753.1"/>
    <property type="molecule type" value="Genomic_DNA"/>
</dbReference>
<dbReference type="SMART" id="SM00448">
    <property type="entry name" value="REC"/>
    <property type="match status" value="1"/>
</dbReference>
<reference evidence="5" key="1">
    <citation type="journal article" date="2019" name="Int. J. Syst. Evol. Microbiol.">
        <title>The Global Catalogue of Microorganisms (GCM) 10K type strain sequencing project: providing services to taxonomists for standard genome sequencing and annotation.</title>
        <authorList>
            <consortium name="The Broad Institute Genomics Platform"/>
            <consortium name="The Broad Institute Genome Sequencing Center for Infectious Disease"/>
            <person name="Wu L."/>
            <person name="Ma J."/>
        </authorList>
    </citation>
    <scope>NUCLEOTIDE SEQUENCE [LARGE SCALE GENOMIC DNA]</scope>
    <source>
        <strain evidence="5">CCUG 54822</strain>
    </source>
</reference>
<evidence type="ECO:0000256" key="1">
    <source>
        <dbReference type="ARBA" id="ARBA00023012"/>
    </source>
</evidence>
<dbReference type="PROSITE" id="PS50110">
    <property type="entry name" value="RESPONSE_REGULATORY"/>
    <property type="match status" value="1"/>
</dbReference>